<dbReference type="RefSeq" id="WP_110432316.1">
    <property type="nucleotide sequence ID" value="NZ_QGLR01000002.1"/>
</dbReference>
<dbReference type="EMBL" id="QGLR01000002">
    <property type="protein sequence ID" value="PXZ08676.1"/>
    <property type="molecule type" value="Genomic_DNA"/>
</dbReference>
<protein>
    <submittedName>
        <fullName evidence="1">Uncharacterized protein</fullName>
    </submittedName>
</protein>
<organism evidence="1 2">
    <name type="scientific">Gilliamella apicola</name>
    <dbReference type="NCBI Taxonomy" id="1196095"/>
    <lineage>
        <taxon>Bacteria</taxon>
        <taxon>Pseudomonadati</taxon>
        <taxon>Pseudomonadota</taxon>
        <taxon>Gammaproteobacteria</taxon>
        <taxon>Orbales</taxon>
        <taxon>Orbaceae</taxon>
        <taxon>Gilliamella</taxon>
    </lineage>
</organism>
<sequence length="202" mass="22812">MIINNKLKKIDLSKPGAITEVDLILDSIEDIPNLSLGQIFTLCPEREDIGSILVGLCASFYFLRSTPFNFTEWKAYKNRDFSSEEKQLMISGLLNVIKYSHIESSDEIDAIDYIYAACIALYKISPEKIEAELVKELKLKPTESLIEALGMLVGHSFKGYITKETFLLLKHFAEQNSGGLSDRAKIVLKEDVERMNAINPFL</sequence>
<accession>A0A2V4ECM7</accession>
<gene>
    <name evidence="1" type="ORF">DKK70_00730</name>
</gene>
<dbReference type="Proteomes" id="UP000247932">
    <property type="component" value="Unassembled WGS sequence"/>
</dbReference>
<evidence type="ECO:0000313" key="1">
    <source>
        <dbReference type="EMBL" id="PXZ08676.1"/>
    </source>
</evidence>
<comment type="caution">
    <text evidence="1">The sequence shown here is derived from an EMBL/GenBank/DDBJ whole genome shotgun (WGS) entry which is preliminary data.</text>
</comment>
<name>A0A2V4ECM7_9GAMM</name>
<dbReference type="AlphaFoldDB" id="A0A2V4ECM7"/>
<evidence type="ECO:0000313" key="2">
    <source>
        <dbReference type="Proteomes" id="UP000247932"/>
    </source>
</evidence>
<keyword evidence="2" id="KW-1185">Reference proteome</keyword>
<reference evidence="1 2" key="1">
    <citation type="submission" date="2018-05" db="EMBL/GenBank/DDBJ databases">
        <title>Reference genomes for bee gut microbiota database.</title>
        <authorList>
            <person name="Ellegaard K.M."/>
        </authorList>
    </citation>
    <scope>NUCLEOTIDE SEQUENCE [LARGE SCALE GENOMIC DNA]</scope>
    <source>
        <strain evidence="1 2">ESL0182</strain>
    </source>
</reference>
<proteinExistence type="predicted"/>